<evidence type="ECO:0000256" key="1">
    <source>
        <dbReference type="SAM" id="MobiDB-lite"/>
    </source>
</evidence>
<comment type="caution">
    <text evidence="2">The sequence shown here is derived from an EMBL/GenBank/DDBJ whole genome shotgun (WGS) entry which is preliminary data.</text>
</comment>
<dbReference type="EMBL" id="JAPTYD010000099">
    <property type="protein sequence ID" value="MCZ0964423.1"/>
    <property type="molecule type" value="Genomic_DNA"/>
</dbReference>
<organism evidence="2 3">
    <name type="scientific">Paracoccus benzoatiresistens</name>
    <dbReference type="NCBI Taxonomy" id="2997341"/>
    <lineage>
        <taxon>Bacteria</taxon>
        <taxon>Pseudomonadati</taxon>
        <taxon>Pseudomonadota</taxon>
        <taxon>Alphaproteobacteria</taxon>
        <taxon>Rhodobacterales</taxon>
        <taxon>Paracoccaceae</taxon>
        <taxon>Paracoccus</taxon>
    </lineage>
</organism>
<proteinExistence type="predicted"/>
<evidence type="ECO:0000313" key="2">
    <source>
        <dbReference type="EMBL" id="MCZ0964423.1"/>
    </source>
</evidence>
<sequence>MGRAQQLPLQGDLLTLMEPGPMLTDAAQATVAPLLAALLLEAVETQGQNPKNDALETGGRDEQDRV</sequence>
<dbReference type="Proteomes" id="UP001149822">
    <property type="component" value="Unassembled WGS sequence"/>
</dbReference>
<name>A0ABT4JBG4_9RHOB</name>
<keyword evidence="3" id="KW-1185">Reference proteome</keyword>
<gene>
    <name evidence="2" type="ORF">OU682_22960</name>
</gene>
<reference evidence="2" key="1">
    <citation type="submission" date="2022-12" db="EMBL/GenBank/DDBJ databases">
        <title>Paracoccus sp. EF6 isolated from a lake water.</title>
        <authorList>
            <person name="Liu H."/>
        </authorList>
    </citation>
    <scope>NUCLEOTIDE SEQUENCE</scope>
    <source>
        <strain evidence="2">EF6</strain>
    </source>
</reference>
<feature type="region of interest" description="Disordered" evidence="1">
    <location>
        <begin position="45"/>
        <end position="66"/>
    </location>
</feature>
<accession>A0ABT4JBG4</accession>
<dbReference type="RefSeq" id="WP_268944514.1">
    <property type="nucleotide sequence ID" value="NZ_JAPTYD010000099.1"/>
</dbReference>
<protein>
    <submittedName>
        <fullName evidence="2">Uncharacterized protein</fullName>
    </submittedName>
</protein>
<evidence type="ECO:0000313" key="3">
    <source>
        <dbReference type="Proteomes" id="UP001149822"/>
    </source>
</evidence>